<evidence type="ECO:0000256" key="6">
    <source>
        <dbReference type="ARBA" id="ARBA00022840"/>
    </source>
</evidence>
<evidence type="ECO:0000256" key="4">
    <source>
        <dbReference type="ARBA" id="ARBA00022741"/>
    </source>
</evidence>
<dbReference type="EMBL" id="JAWCUI010000086">
    <property type="protein sequence ID" value="KAL1888731.1"/>
    <property type="molecule type" value="Genomic_DNA"/>
</dbReference>
<dbReference type="PANTHER" id="PTHR47634:SF9">
    <property type="entry name" value="PROTEIN KINASE DOMAIN-CONTAINING PROTEIN-RELATED"/>
    <property type="match status" value="1"/>
</dbReference>
<dbReference type="Proteomes" id="UP001583186">
    <property type="component" value="Unassembled WGS sequence"/>
</dbReference>
<dbReference type="SUPFAM" id="SSF56112">
    <property type="entry name" value="Protein kinase-like (PK-like)"/>
    <property type="match status" value="1"/>
</dbReference>
<name>A0ABR3YLQ0_9PEZI</name>
<evidence type="ECO:0000256" key="7">
    <source>
        <dbReference type="ARBA" id="ARBA00047899"/>
    </source>
</evidence>
<sequence length="164" mass="18685">MSGSSEGSGSEHSDASHHGNYDRILRFKNDHHPCDKMHQYYPGSYHPVDIGNFLNKGKYKVLRKLGYGPRSTVWLARDIEANKRYAIKILKARKSTGDGLEELTMYKHLEAKLSPKVISRHFTKIFDVFEVEGPNGTHKCLVYEPMGADGNLLLTFFPRLHPRA</sequence>
<evidence type="ECO:0000256" key="3">
    <source>
        <dbReference type="ARBA" id="ARBA00022679"/>
    </source>
</evidence>
<reference evidence="10 11" key="1">
    <citation type="journal article" date="2024" name="IMA Fungus">
        <title>IMA Genome - F19 : A genome assembly and annotation guide to empower mycologists, including annotated draft genome sequences of Ceratocystis pirilliformis, Diaporthe australafricana, Fusarium ophioides, Paecilomyces lecythidis, and Sporothrix stenoceras.</title>
        <authorList>
            <person name="Aylward J."/>
            <person name="Wilson A.M."/>
            <person name="Visagie C.M."/>
            <person name="Spraker J."/>
            <person name="Barnes I."/>
            <person name="Buitendag C."/>
            <person name="Ceriani C."/>
            <person name="Del Mar Angel L."/>
            <person name="du Plessis D."/>
            <person name="Fuchs T."/>
            <person name="Gasser K."/>
            <person name="Kramer D."/>
            <person name="Li W."/>
            <person name="Munsamy K."/>
            <person name="Piso A."/>
            <person name="Price J.L."/>
            <person name="Sonnekus B."/>
            <person name="Thomas C."/>
            <person name="van der Nest A."/>
            <person name="van Dijk A."/>
            <person name="van Heerden A."/>
            <person name="van Vuuren N."/>
            <person name="Yilmaz N."/>
            <person name="Duong T.A."/>
            <person name="van der Merwe N.A."/>
            <person name="Wingfield M.J."/>
            <person name="Wingfield B.D."/>
        </authorList>
    </citation>
    <scope>NUCLEOTIDE SEQUENCE [LARGE SCALE GENOMIC DNA]</scope>
    <source>
        <strain evidence="10 11">CMW 5346</strain>
    </source>
</reference>
<dbReference type="PROSITE" id="PS50011">
    <property type="entry name" value="PROTEIN_KINASE_DOM"/>
    <property type="match status" value="1"/>
</dbReference>
<accession>A0ABR3YLQ0</accession>
<dbReference type="InterPro" id="IPR011009">
    <property type="entry name" value="Kinase-like_dom_sf"/>
</dbReference>
<proteinExistence type="predicted"/>
<evidence type="ECO:0000256" key="8">
    <source>
        <dbReference type="ARBA" id="ARBA00048679"/>
    </source>
</evidence>
<evidence type="ECO:0000256" key="5">
    <source>
        <dbReference type="ARBA" id="ARBA00022777"/>
    </source>
</evidence>
<dbReference type="PANTHER" id="PTHR47634">
    <property type="entry name" value="PROTEIN KINASE DOMAIN-CONTAINING PROTEIN-RELATED"/>
    <property type="match status" value="1"/>
</dbReference>
<dbReference type="EC" id="2.7.11.1" evidence="1"/>
<keyword evidence="5" id="KW-0418">Kinase</keyword>
<evidence type="ECO:0000256" key="2">
    <source>
        <dbReference type="ARBA" id="ARBA00022527"/>
    </source>
</evidence>
<keyword evidence="11" id="KW-1185">Reference proteome</keyword>
<evidence type="ECO:0000313" key="11">
    <source>
        <dbReference type="Proteomes" id="UP001583186"/>
    </source>
</evidence>
<dbReference type="Gene3D" id="3.30.200.20">
    <property type="entry name" value="Phosphorylase Kinase, domain 1"/>
    <property type="match status" value="1"/>
</dbReference>
<feature type="domain" description="Protein kinase" evidence="9">
    <location>
        <begin position="59"/>
        <end position="164"/>
    </location>
</feature>
<keyword evidence="4" id="KW-0547">Nucleotide-binding</keyword>
<dbReference type="InterPro" id="IPR051334">
    <property type="entry name" value="SRPK"/>
</dbReference>
<evidence type="ECO:0000313" key="10">
    <source>
        <dbReference type="EMBL" id="KAL1888731.1"/>
    </source>
</evidence>
<comment type="caution">
    <text evidence="10">The sequence shown here is derived from an EMBL/GenBank/DDBJ whole genome shotgun (WGS) entry which is preliminary data.</text>
</comment>
<gene>
    <name evidence="10" type="ORF">Sste5346_009356</name>
</gene>
<evidence type="ECO:0000259" key="9">
    <source>
        <dbReference type="PROSITE" id="PS50011"/>
    </source>
</evidence>
<protein>
    <recommendedName>
        <fullName evidence="1">non-specific serine/threonine protein kinase</fullName>
        <ecNumber evidence="1">2.7.11.1</ecNumber>
    </recommendedName>
</protein>
<evidence type="ECO:0000256" key="1">
    <source>
        <dbReference type="ARBA" id="ARBA00012513"/>
    </source>
</evidence>
<keyword evidence="2" id="KW-0723">Serine/threonine-protein kinase</keyword>
<comment type="catalytic activity">
    <reaction evidence="8">
        <text>L-seryl-[protein] + ATP = O-phospho-L-seryl-[protein] + ADP + H(+)</text>
        <dbReference type="Rhea" id="RHEA:17989"/>
        <dbReference type="Rhea" id="RHEA-COMP:9863"/>
        <dbReference type="Rhea" id="RHEA-COMP:11604"/>
        <dbReference type="ChEBI" id="CHEBI:15378"/>
        <dbReference type="ChEBI" id="CHEBI:29999"/>
        <dbReference type="ChEBI" id="CHEBI:30616"/>
        <dbReference type="ChEBI" id="CHEBI:83421"/>
        <dbReference type="ChEBI" id="CHEBI:456216"/>
        <dbReference type="EC" id="2.7.11.1"/>
    </reaction>
</comment>
<keyword evidence="3" id="KW-0808">Transferase</keyword>
<comment type="catalytic activity">
    <reaction evidence="7">
        <text>L-threonyl-[protein] + ATP = O-phospho-L-threonyl-[protein] + ADP + H(+)</text>
        <dbReference type="Rhea" id="RHEA:46608"/>
        <dbReference type="Rhea" id="RHEA-COMP:11060"/>
        <dbReference type="Rhea" id="RHEA-COMP:11605"/>
        <dbReference type="ChEBI" id="CHEBI:15378"/>
        <dbReference type="ChEBI" id="CHEBI:30013"/>
        <dbReference type="ChEBI" id="CHEBI:30616"/>
        <dbReference type="ChEBI" id="CHEBI:61977"/>
        <dbReference type="ChEBI" id="CHEBI:456216"/>
        <dbReference type="EC" id="2.7.11.1"/>
    </reaction>
</comment>
<dbReference type="InterPro" id="IPR000719">
    <property type="entry name" value="Prot_kinase_dom"/>
</dbReference>
<keyword evidence="6" id="KW-0067">ATP-binding</keyword>
<organism evidence="10 11">
    <name type="scientific">Sporothrix stenoceras</name>
    <dbReference type="NCBI Taxonomy" id="5173"/>
    <lineage>
        <taxon>Eukaryota</taxon>
        <taxon>Fungi</taxon>
        <taxon>Dikarya</taxon>
        <taxon>Ascomycota</taxon>
        <taxon>Pezizomycotina</taxon>
        <taxon>Sordariomycetes</taxon>
        <taxon>Sordariomycetidae</taxon>
        <taxon>Ophiostomatales</taxon>
        <taxon>Ophiostomataceae</taxon>
        <taxon>Sporothrix</taxon>
    </lineage>
</organism>